<reference evidence="1" key="1">
    <citation type="submission" date="2020-05" db="EMBL/GenBank/DDBJ databases">
        <authorList>
            <person name="Chiriac C."/>
            <person name="Salcher M."/>
            <person name="Ghai R."/>
            <person name="Kavagutti S V."/>
        </authorList>
    </citation>
    <scope>NUCLEOTIDE SEQUENCE</scope>
</reference>
<evidence type="ECO:0000313" key="1">
    <source>
        <dbReference type="EMBL" id="CAB4191226.1"/>
    </source>
</evidence>
<feature type="non-terminal residue" evidence="1">
    <location>
        <position position="1"/>
    </location>
</feature>
<name>A0A6J5R9I8_9CAUD</name>
<proteinExistence type="predicted"/>
<dbReference type="EMBL" id="LR797160">
    <property type="protein sequence ID" value="CAB4191226.1"/>
    <property type="molecule type" value="Genomic_DNA"/>
</dbReference>
<gene>
    <name evidence="1" type="ORF">UFOVP1218_19</name>
</gene>
<accession>A0A6J5R9I8</accession>
<organism evidence="1">
    <name type="scientific">uncultured Caudovirales phage</name>
    <dbReference type="NCBI Taxonomy" id="2100421"/>
    <lineage>
        <taxon>Viruses</taxon>
        <taxon>Duplodnaviria</taxon>
        <taxon>Heunggongvirae</taxon>
        <taxon>Uroviricota</taxon>
        <taxon>Caudoviricetes</taxon>
        <taxon>Peduoviridae</taxon>
        <taxon>Maltschvirus</taxon>
        <taxon>Maltschvirus maltsch</taxon>
    </lineage>
</organism>
<protein>
    <submittedName>
        <fullName evidence="1">Uncharacterized protein</fullName>
    </submittedName>
</protein>
<sequence>GVENCSECDDFTQTNEYDRRDGAVVFFCNPCADRMKL</sequence>